<keyword evidence="5" id="KW-1003">Cell membrane</keyword>
<evidence type="ECO:0000256" key="1">
    <source>
        <dbReference type="ARBA" id="ARBA00003159"/>
    </source>
</evidence>
<dbReference type="InterPro" id="IPR035906">
    <property type="entry name" value="MetI-like_sf"/>
</dbReference>
<dbReference type="Pfam" id="PF00528">
    <property type="entry name" value="BPD_transp_1"/>
    <property type="match status" value="1"/>
</dbReference>
<feature type="domain" description="ABC transmembrane type-1" evidence="11">
    <location>
        <begin position="21"/>
        <end position="209"/>
    </location>
</feature>
<dbReference type="SUPFAM" id="SSF161098">
    <property type="entry name" value="MetI-like"/>
    <property type="match status" value="1"/>
</dbReference>
<comment type="subcellular location">
    <subcellularLocation>
        <location evidence="2">Cell inner membrane</location>
        <topology evidence="2">Multi-pass membrane protein</topology>
    </subcellularLocation>
    <subcellularLocation>
        <location evidence="10">Cell membrane</location>
        <topology evidence="10">Multi-pass membrane protein</topology>
    </subcellularLocation>
</comment>
<keyword evidence="13" id="KW-1185">Reference proteome</keyword>
<comment type="similarity">
    <text evidence="3">Belongs to the binding-protein-dependent transport system permease family. HisMQ subfamily.</text>
</comment>
<evidence type="ECO:0000259" key="11">
    <source>
        <dbReference type="PROSITE" id="PS50928"/>
    </source>
</evidence>
<dbReference type="InterPro" id="IPR010065">
    <property type="entry name" value="AA_ABC_transptr_permease_3TM"/>
</dbReference>
<keyword evidence="4 10" id="KW-0813">Transport</keyword>
<dbReference type="PROSITE" id="PS50928">
    <property type="entry name" value="ABC_TM1"/>
    <property type="match status" value="1"/>
</dbReference>
<organism evidence="12 13">
    <name type="scientific">Inquilinus ginsengisoli</name>
    <dbReference type="NCBI Taxonomy" id="363840"/>
    <lineage>
        <taxon>Bacteria</taxon>
        <taxon>Pseudomonadati</taxon>
        <taxon>Pseudomonadota</taxon>
        <taxon>Alphaproteobacteria</taxon>
        <taxon>Rhodospirillales</taxon>
        <taxon>Rhodospirillaceae</taxon>
        <taxon>Inquilinus</taxon>
    </lineage>
</organism>
<dbReference type="RefSeq" id="WP_309795298.1">
    <property type="nucleotide sequence ID" value="NZ_JAVDPW010000005.1"/>
</dbReference>
<keyword evidence="9 10" id="KW-0472">Membrane</keyword>
<dbReference type="CDD" id="cd06261">
    <property type="entry name" value="TM_PBP2"/>
    <property type="match status" value="1"/>
</dbReference>
<protein>
    <submittedName>
        <fullName evidence="12">Polar amino acid transport system permease protein</fullName>
    </submittedName>
</protein>
<evidence type="ECO:0000256" key="8">
    <source>
        <dbReference type="ARBA" id="ARBA00022989"/>
    </source>
</evidence>
<evidence type="ECO:0000256" key="5">
    <source>
        <dbReference type="ARBA" id="ARBA00022475"/>
    </source>
</evidence>
<accession>A0ABU1JPZ6</accession>
<keyword evidence="7" id="KW-0029">Amino-acid transport</keyword>
<dbReference type="InterPro" id="IPR043429">
    <property type="entry name" value="ArtM/GltK/GlnP/TcyL/YhdX-like"/>
</dbReference>
<keyword evidence="6 10" id="KW-0812">Transmembrane</keyword>
<comment type="caution">
    <text evidence="12">The sequence shown here is derived from an EMBL/GenBank/DDBJ whole genome shotgun (WGS) entry which is preliminary data.</text>
</comment>
<feature type="transmembrane region" description="Helical" evidence="10">
    <location>
        <begin position="20"/>
        <end position="45"/>
    </location>
</feature>
<keyword evidence="8 10" id="KW-1133">Transmembrane helix</keyword>
<dbReference type="InterPro" id="IPR000515">
    <property type="entry name" value="MetI-like"/>
</dbReference>
<evidence type="ECO:0000256" key="3">
    <source>
        <dbReference type="ARBA" id="ARBA00010072"/>
    </source>
</evidence>
<evidence type="ECO:0000256" key="6">
    <source>
        <dbReference type="ARBA" id="ARBA00022692"/>
    </source>
</evidence>
<gene>
    <name evidence="12" type="ORF">E9232_003217</name>
</gene>
<name>A0ABU1JPZ6_9PROT</name>
<evidence type="ECO:0000256" key="10">
    <source>
        <dbReference type="RuleBase" id="RU363032"/>
    </source>
</evidence>
<feature type="transmembrane region" description="Helical" evidence="10">
    <location>
        <begin position="57"/>
        <end position="77"/>
    </location>
</feature>
<proteinExistence type="inferred from homology"/>
<dbReference type="PANTHER" id="PTHR30614:SF20">
    <property type="entry name" value="GLUTAMINE TRANSPORT SYSTEM PERMEASE PROTEIN GLNP"/>
    <property type="match status" value="1"/>
</dbReference>
<sequence>MLGNFSFRVILESLPAFGSGLATTLWLSLIAFAGALAVGIIACALKLQPTKLLRAPAVAFIDAIRATPLLAQLYFLYFGLPRLGIVLPELVVGILALSLNSGAYVAEIIRAGILSIPRGQVEAGISSGMTFAQRMRLVILPQAFKVTIPPLLGQAIVLVKDSALLSLIAVAELTRAGQSLASDRFMPAEAFITTAACYLILYYGLKALAALSARWVGLRPVRQDRPA</sequence>
<evidence type="ECO:0000256" key="9">
    <source>
        <dbReference type="ARBA" id="ARBA00023136"/>
    </source>
</evidence>
<dbReference type="Gene3D" id="1.10.3720.10">
    <property type="entry name" value="MetI-like"/>
    <property type="match status" value="1"/>
</dbReference>
<evidence type="ECO:0000256" key="2">
    <source>
        <dbReference type="ARBA" id="ARBA00004429"/>
    </source>
</evidence>
<feature type="transmembrane region" description="Helical" evidence="10">
    <location>
        <begin position="83"/>
        <end position="106"/>
    </location>
</feature>
<evidence type="ECO:0000313" key="13">
    <source>
        <dbReference type="Proteomes" id="UP001262410"/>
    </source>
</evidence>
<reference evidence="12 13" key="1">
    <citation type="submission" date="2023-07" db="EMBL/GenBank/DDBJ databases">
        <title>Sorghum-associated microbial communities from plants grown in Nebraska, USA.</title>
        <authorList>
            <person name="Schachtman D."/>
        </authorList>
    </citation>
    <scope>NUCLEOTIDE SEQUENCE [LARGE SCALE GENOMIC DNA]</scope>
    <source>
        <strain evidence="12 13">584</strain>
    </source>
</reference>
<evidence type="ECO:0000256" key="4">
    <source>
        <dbReference type="ARBA" id="ARBA00022448"/>
    </source>
</evidence>
<dbReference type="EMBL" id="JAVDPW010000005">
    <property type="protein sequence ID" value="MDR6290691.1"/>
    <property type="molecule type" value="Genomic_DNA"/>
</dbReference>
<comment type="function">
    <text evidence="1">Part of the binding-protein-dependent transport system for glutamine; probably responsible for the translocation of the substrate across the membrane.</text>
</comment>
<dbReference type="PANTHER" id="PTHR30614">
    <property type="entry name" value="MEMBRANE COMPONENT OF AMINO ACID ABC TRANSPORTER"/>
    <property type="match status" value="1"/>
</dbReference>
<evidence type="ECO:0000313" key="12">
    <source>
        <dbReference type="EMBL" id="MDR6290691.1"/>
    </source>
</evidence>
<feature type="transmembrane region" description="Helical" evidence="10">
    <location>
        <begin position="185"/>
        <end position="205"/>
    </location>
</feature>
<dbReference type="NCBIfam" id="TIGR01726">
    <property type="entry name" value="HEQRo_perm_3TM"/>
    <property type="match status" value="1"/>
</dbReference>
<dbReference type="Proteomes" id="UP001262410">
    <property type="component" value="Unassembled WGS sequence"/>
</dbReference>
<evidence type="ECO:0000256" key="7">
    <source>
        <dbReference type="ARBA" id="ARBA00022970"/>
    </source>
</evidence>